<reference evidence="1" key="1">
    <citation type="submission" date="2020-04" db="EMBL/GenBank/DDBJ databases">
        <title>A chromosome-scale assembly and high-density genetic map of the yellow drum (Nibea albiflora) genome.</title>
        <authorList>
            <person name="Xu D."/>
            <person name="Zhang W."/>
            <person name="Chen R."/>
            <person name="Tan P."/>
            <person name="Wang L."/>
            <person name="Song H."/>
            <person name="Tian L."/>
            <person name="Zhu Q."/>
            <person name="Wang B."/>
        </authorList>
    </citation>
    <scope>NUCLEOTIDE SEQUENCE</scope>
    <source>
        <strain evidence="1">ZJHYS-2018</strain>
    </source>
</reference>
<evidence type="ECO:0000313" key="2">
    <source>
        <dbReference type="Proteomes" id="UP000805704"/>
    </source>
</evidence>
<organism evidence="1 2">
    <name type="scientific">Nibea albiflora</name>
    <name type="common">Yellow drum</name>
    <name type="synonym">Corvina albiflora</name>
    <dbReference type="NCBI Taxonomy" id="240163"/>
    <lineage>
        <taxon>Eukaryota</taxon>
        <taxon>Metazoa</taxon>
        <taxon>Chordata</taxon>
        <taxon>Craniata</taxon>
        <taxon>Vertebrata</taxon>
        <taxon>Euteleostomi</taxon>
        <taxon>Actinopterygii</taxon>
        <taxon>Neopterygii</taxon>
        <taxon>Teleostei</taxon>
        <taxon>Neoteleostei</taxon>
        <taxon>Acanthomorphata</taxon>
        <taxon>Eupercaria</taxon>
        <taxon>Sciaenidae</taxon>
        <taxon>Nibea</taxon>
    </lineage>
</organism>
<name>A0ACB7EVQ1_NIBAL</name>
<evidence type="ECO:0000313" key="1">
    <source>
        <dbReference type="EMBL" id="KAG8005926.1"/>
    </source>
</evidence>
<protein>
    <submittedName>
        <fullName evidence="1">Uncharacterized protein</fullName>
    </submittedName>
</protein>
<sequence>MLTRYRAVGGRLVWAGRARQLSLSVTEQSGSVGTSCALRSHRGSIITHQTCKYSDREESGYLLCLDMHAGCASARAAQLEPRSAVRQPSERQSRGTAVSQCAECAEFIIIITADSG</sequence>
<gene>
    <name evidence="1" type="ORF">GBF38_004992</name>
</gene>
<keyword evidence="2" id="KW-1185">Reference proteome</keyword>
<comment type="caution">
    <text evidence="1">The sequence shown here is derived from an EMBL/GenBank/DDBJ whole genome shotgun (WGS) entry which is preliminary data.</text>
</comment>
<dbReference type="Proteomes" id="UP000805704">
    <property type="component" value="Chromosome 21"/>
</dbReference>
<accession>A0ACB7EVQ1</accession>
<proteinExistence type="predicted"/>
<dbReference type="EMBL" id="CM024809">
    <property type="protein sequence ID" value="KAG8005926.1"/>
    <property type="molecule type" value="Genomic_DNA"/>
</dbReference>